<dbReference type="Pfam" id="PF01063">
    <property type="entry name" value="Aminotran_4"/>
    <property type="match status" value="1"/>
</dbReference>
<keyword evidence="3 5" id="KW-0663">Pyridoxal phosphate</keyword>
<keyword evidence="6" id="KW-0032">Aminotransferase</keyword>
<evidence type="ECO:0000256" key="2">
    <source>
        <dbReference type="ARBA" id="ARBA00009320"/>
    </source>
</evidence>
<proteinExistence type="inferred from homology"/>
<dbReference type="RefSeq" id="WP_055276992.1">
    <property type="nucleotide sequence ID" value="NZ_CYZV01000024.1"/>
</dbReference>
<dbReference type="InterPro" id="IPR036038">
    <property type="entry name" value="Aminotransferase-like"/>
</dbReference>
<organism evidence="6 7">
    <name type="scientific">Clostridium disporicum</name>
    <dbReference type="NCBI Taxonomy" id="84024"/>
    <lineage>
        <taxon>Bacteria</taxon>
        <taxon>Bacillati</taxon>
        <taxon>Bacillota</taxon>
        <taxon>Clostridia</taxon>
        <taxon>Eubacteriales</taxon>
        <taxon>Clostridiaceae</taxon>
        <taxon>Clostridium</taxon>
    </lineage>
</organism>
<dbReference type="GO" id="GO:0046394">
    <property type="term" value="P:carboxylic acid biosynthetic process"/>
    <property type="evidence" value="ECO:0007669"/>
    <property type="project" value="UniProtKB-ARBA"/>
</dbReference>
<accession>A0A174EV01</accession>
<dbReference type="GO" id="GO:0004084">
    <property type="term" value="F:branched-chain-amino-acid transaminase activity"/>
    <property type="evidence" value="ECO:0007669"/>
    <property type="project" value="UniProtKB-EC"/>
</dbReference>
<name>A0A174EV01_9CLOT</name>
<dbReference type="Gene3D" id="3.30.470.10">
    <property type="match status" value="1"/>
</dbReference>
<gene>
    <name evidence="6" type="primary">ilvE_2</name>
    <name evidence="6" type="ORF">ERS852470_02272</name>
</gene>
<dbReference type="InterPro" id="IPR043131">
    <property type="entry name" value="BCAT-like_N"/>
</dbReference>
<evidence type="ECO:0000313" key="7">
    <source>
        <dbReference type="Proteomes" id="UP000095558"/>
    </source>
</evidence>
<dbReference type="EMBL" id="CYZV01000024">
    <property type="protein sequence ID" value="CUO41584.1"/>
    <property type="molecule type" value="Genomic_DNA"/>
</dbReference>
<dbReference type="PANTHER" id="PTHR42743:SF11">
    <property type="entry name" value="AMINODEOXYCHORISMATE LYASE"/>
    <property type="match status" value="1"/>
</dbReference>
<dbReference type="AlphaFoldDB" id="A0A174EV01"/>
<evidence type="ECO:0000256" key="1">
    <source>
        <dbReference type="ARBA" id="ARBA00001933"/>
    </source>
</evidence>
<protein>
    <submittedName>
        <fullName evidence="6">Class IV aminotransferase</fullName>
        <ecNumber evidence="6">2.6.1.42</ecNumber>
    </submittedName>
</protein>
<comment type="similarity">
    <text evidence="2 4">Belongs to the class-IV pyridoxal-phosphate-dependent aminotransferase family.</text>
</comment>
<evidence type="ECO:0000313" key="6">
    <source>
        <dbReference type="EMBL" id="CUO41584.1"/>
    </source>
</evidence>
<dbReference type="GO" id="GO:0005829">
    <property type="term" value="C:cytosol"/>
    <property type="evidence" value="ECO:0007669"/>
    <property type="project" value="TreeGrafter"/>
</dbReference>
<dbReference type="InterPro" id="IPR018300">
    <property type="entry name" value="Aminotrans_IV_CS"/>
</dbReference>
<dbReference type="InterPro" id="IPR001544">
    <property type="entry name" value="Aminotrans_IV"/>
</dbReference>
<dbReference type="PANTHER" id="PTHR42743">
    <property type="entry name" value="AMINO-ACID AMINOTRANSFERASE"/>
    <property type="match status" value="1"/>
</dbReference>
<dbReference type="PROSITE" id="PS00770">
    <property type="entry name" value="AA_TRANSFER_CLASS_4"/>
    <property type="match status" value="1"/>
</dbReference>
<evidence type="ECO:0000256" key="4">
    <source>
        <dbReference type="RuleBase" id="RU004106"/>
    </source>
</evidence>
<dbReference type="CDD" id="cd00449">
    <property type="entry name" value="PLPDE_IV"/>
    <property type="match status" value="1"/>
</dbReference>
<dbReference type="SUPFAM" id="SSF56752">
    <property type="entry name" value="D-aminoacid aminotransferase-like PLP-dependent enzymes"/>
    <property type="match status" value="1"/>
</dbReference>
<reference evidence="6 7" key="1">
    <citation type="submission" date="2015-09" db="EMBL/GenBank/DDBJ databases">
        <authorList>
            <consortium name="Pathogen Informatics"/>
        </authorList>
    </citation>
    <scope>NUCLEOTIDE SEQUENCE [LARGE SCALE GENOMIC DNA]</scope>
    <source>
        <strain evidence="6 7">2789STDY5834855</strain>
    </source>
</reference>
<evidence type="ECO:0000256" key="3">
    <source>
        <dbReference type="ARBA" id="ARBA00022898"/>
    </source>
</evidence>
<dbReference type="GO" id="GO:0008652">
    <property type="term" value="P:amino acid biosynthetic process"/>
    <property type="evidence" value="ECO:0007669"/>
    <property type="project" value="UniProtKB-ARBA"/>
</dbReference>
<dbReference type="FunFam" id="3.20.10.10:FF:000002">
    <property type="entry name" value="D-alanine aminotransferase"/>
    <property type="match status" value="1"/>
</dbReference>
<dbReference type="OrthoDB" id="9805628at2"/>
<sequence>MRKITYGNESIRIDNGLFFGKGVFETILVKEKAIFLEEHIKRLNNSINELNIGEEVEIDYVSDFIRRKNIKNKALKITVTEENLIFSEREIKYQKEHYEKGFIAYFTNVLRNSTSRIVNFKTLNYLENIIEYEVCQKNGFNEAIFINEKGYICEGCTSNIFMIKDKIIYTPDIRNGLLPGIIRKWIIDNFEVIEKNITKEELLNSDELFFTNSLVGVIKCAKIGNKNFNCKITQEIKEQYEKAINGGAER</sequence>
<dbReference type="InterPro" id="IPR043132">
    <property type="entry name" value="BCAT-like_C"/>
</dbReference>
<dbReference type="EC" id="2.6.1.42" evidence="6"/>
<evidence type="ECO:0000256" key="5">
    <source>
        <dbReference type="RuleBase" id="RU004516"/>
    </source>
</evidence>
<comment type="cofactor">
    <cofactor evidence="1 5">
        <name>pyridoxal 5'-phosphate</name>
        <dbReference type="ChEBI" id="CHEBI:597326"/>
    </cofactor>
</comment>
<keyword evidence="6" id="KW-0808">Transferase</keyword>
<dbReference type="InterPro" id="IPR050571">
    <property type="entry name" value="Class-IV_PLP-Dep_Aminotrnsfr"/>
</dbReference>
<dbReference type="Proteomes" id="UP000095558">
    <property type="component" value="Unassembled WGS sequence"/>
</dbReference>
<dbReference type="Gene3D" id="3.20.10.10">
    <property type="entry name" value="D-amino Acid Aminotransferase, subunit A, domain 2"/>
    <property type="match status" value="1"/>
</dbReference>